<name>A0ACC0DMM5_9BASI</name>
<keyword evidence="2" id="KW-1185">Reference proteome</keyword>
<protein>
    <submittedName>
        <fullName evidence="1">Uncharacterized protein</fullName>
    </submittedName>
</protein>
<proteinExistence type="predicted"/>
<dbReference type="Proteomes" id="UP001060170">
    <property type="component" value="Chromosome 18"/>
</dbReference>
<evidence type="ECO:0000313" key="2">
    <source>
        <dbReference type="Proteomes" id="UP001060170"/>
    </source>
</evidence>
<reference evidence="2" key="2">
    <citation type="journal article" date="2018" name="Mol. Plant Microbe Interact.">
        <title>Genome sequence resources for the wheat stripe rust pathogen (Puccinia striiformis f. sp. tritici) and the barley stripe rust pathogen (Puccinia striiformis f. sp. hordei).</title>
        <authorList>
            <person name="Xia C."/>
            <person name="Wang M."/>
            <person name="Yin C."/>
            <person name="Cornejo O.E."/>
            <person name="Hulbert S.H."/>
            <person name="Chen X."/>
        </authorList>
    </citation>
    <scope>NUCLEOTIDE SEQUENCE [LARGE SCALE GENOMIC DNA]</scope>
    <source>
        <strain evidence="2">93-210</strain>
    </source>
</reference>
<accession>A0ACC0DMM5</accession>
<organism evidence="1 2">
    <name type="scientific">Puccinia striiformis f. sp. tritici</name>
    <dbReference type="NCBI Taxonomy" id="168172"/>
    <lineage>
        <taxon>Eukaryota</taxon>
        <taxon>Fungi</taxon>
        <taxon>Dikarya</taxon>
        <taxon>Basidiomycota</taxon>
        <taxon>Pucciniomycotina</taxon>
        <taxon>Pucciniomycetes</taxon>
        <taxon>Pucciniales</taxon>
        <taxon>Pucciniaceae</taxon>
        <taxon>Puccinia</taxon>
    </lineage>
</organism>
<dbReference type="EMBL" id="CM045882">
    <property type="protein sequence ID" value="KAI7935305.1"/>
    <property type="molecule type" value="Genomic_DNA"/>
</dbReference>
<reference evidence="2" key="1">
    <citation type="journal article" date="2018" name="BMC Genomics">
        <title>Genomic insights into host adaptation between the wheat stripe rust pathogen (Puccinia striiformis f. sp. tritici) and the barley stripe rust pathogen (Puccinia striiformis f. sp. hordei).</title>
        <authorList>
            <person name="Xia C."/>
            <person name="Wang M."/>
            <person name="Yin C."/>
            <person name="Cornejo O.E."/>
            <person name="Hulbert S.H."/>
            <person name="Chen X."/>
        </authorList>
    </citation>
    <scope>NUCLEOTIDE SEQUENCE [LARGE SCALE GENOMIC DNA]</scope>
    <source>
        <strain evidence="2">93-210</strain>
    </source>
</reference>
<comment type="caution">
    <text evidence="1">The sequence shown here is derived from an EMBL/GenBank/DDBJ whole genome shotgun (WGS) entry which is preliminary data.</text>
</comment>
<reference evidence="1 2" key="3">
    <citation type="journal article" date="2022" name="Microbiol. Spectr.">
        <title>Folding features and dynamics of 3D genome architecture in plant fungal pathogens.</title>
        <authorList>
            <person name="Xia C."/>
        </authorList>
    </citation>
    <scope>NUCLEOTIDE SEQUENCE [LARGE SCALE GENOMIC DNA]</scope>
    <source>
        <strain evidence="1 2">93-210</strain>
    </source>
</reference>
<evidence type="ECO:0000313" key="1">
    <source>
        <dbReference type="EMBL" id="KAI7935305.1"/>
    </source>
</evidence>
<gene>
    <name evidence="1" type="ORF">MJO28_016176</name>
</gene>
<sequence length="871" mass="98471">MEIPPYRSQSIFGKTRTINLGNMEIPAFKGNLPTNPGKLREKAPSENSSDLNLFGPLLPEIKNRTSVSQSVAPARPINSGIPHFLETEPAMPVYGGPAPNSVKIKPMDKDFGFNGVNIPIEKFISRYEDAGSTDGASSRDLAKQIVSFIKLNDLKDEVEEMSGYNNGDWDELKNQLLNRFGSAQPLVKYTKHDLQNLISQISSQGGIQNLTQFKIFRTKFEAMTHYLVRMGYSFNVEEFRDYLLEALHRNLEIAVTRDLIRDNQMLASRDGGHILPDSATLMTYIQKELQAASIMERRHELREVERQRTYSRPAPSGDETMDDLPKQLSSWNVQKPTPFISSSHVPYEKLEKDYSTYTCHYCGAKGHSLHRCNSQTTDEIKKLCRKEGANIVMPDGTHLPFDRNTPYKIAVDKWHAERKQPGIIKLPPGLHTRQMEQNIFQSSFGELEFLDYAEESGSTYNCDVARELKNKEKVQQTPSAKNIRQEQEDSMDEEQDVMDKLNLPDIDCGTPEPRTNSPLKMIQIKAPENINIKQEAPSAEESPVIVVSETLEEPLRDLSSTLNIVEENEIENVEENLHTCSTEVELNQSAILTAMENVEANVLSSDVTHLALSLETCIFQKDPGRSTEKKINSAPTYNYNAYSVHTSAYQSKFKHSIPPNPKPPDPPQVLLKPHSLYSEEAKTKSYIDQANYLRFIEQRIKNGGKEGKELAVEVAVLPTSRSRDPKEDQQPMRLFERTALAVSYHKEAQSVAYERTRSNHANLFSSTYLDRGRCHHLLASDASLLSLSNFQLVELFASINGHQASKVFVITERYPQNLGPTRTKRSTAHMNLGSERPVPFAMNALLRHRFLPRTSSIPKPGVTNILKRNKN</sequence>